<sequence length="438" mass="47757">MSTRKPLVHALLSAAAAVGFALSASPTFAAEKIVFWNNWDGSRTAQLRSILNEFEKQNPQYVVENVTLSSDTTAQRMLTAVASGDVPDLYMTQANDFPKWAGLGAFRPLDDLVARDGLKLDEIFYAGGIEGSRFDGKLIQFPFKVPTSLMIWYNKELFQKAGLDPDNPPKTWKELEEAAAKTTVRKGDVISQLGVNICLNCSTGSGSENAFIEWLSRNGGEVLTPDAKGVAFDSPQGLDTLKWMLGFSQRTAGGWPNAVRQFGSTFKDLRPSFYAGKMAMIMDGPFLYNIMAKDAPQMLDKVGVFVAPINSDNPQATERYLAYGTPGYAIPKGAKNREGAWKLLQFIGGGSGACTFFTVQKRVDSPLRNCKVDVPEAFAAAFKANGDLVQSRQAPSAFQQVHVRLQQMQEAVLLGNQTPEDALKTAATDVKAILARTN</sequence>
<dbReference type="SUPFAM" id="SSF53850">
    <property type="entry name" value="Periplasmic binding protein-like II"/>
    <property type="match status" value="1"/>
</dbReference>
<evidence type="ECO:0000256" key="4">
    <source>
        <dbReference type="SAM" id="SignalP"/>
    </source>
</evidence>
<keyword evidence="4" id="KW-0732">Signal</keyword>
<comment type="subcellular location">
    <subcellularLocation>
        <location evidence="1">Periplasm</location>
    </subcellularLocation>
</comment>
<dbReference type="EMBL" id="QJJK01000007">
    <property type="protein sequence ID" value="PXW57175.1"/>
    <property type="molecule type" value="Genomic_DNA"/>
</dbReference>
<reference evidence="5 6" key="1">
    <citation type="submission" date="2018-05" db="EMBL/GenBank/DDBJ databases">
        <title>Genomic Encyclopedia of Type Strains, Phase IV (KMG-IV): sequencing the most valuable type-strain genomes for metagenomic binning, comparative biology and taxonomic classification.</title>
        <authorList>
            <person name="Goeker M."/>
        </authorList>
    </citation>
    <scope>NUCLEOTIDE SEQUENCE [LARGE SCALE GENOMIC DNA]</scope>
    <source>
        <strain evidence="5 6">DSM 6462</strain>
    </source>
</reference>
<evidence type="ECO:0000256" key="1">
    <source>
        <dbReference type="ARBA" id="ARBA00004418"/>
    </source>
</evidence>
<dbReference type="Proteomes" id="UP000248021">
    <property type="component" value="Unassembled WGS sequence"/>
</dbReference>
<evidence type="ECO:0000256" key="2">
    <source>
        <dbReference type="ARBA" id="ARBA00008520"/>
    </source>
</evidence>
<comment type="similarity">
    <text evidence="2">Belongs to the bacterial solute-binding protein 1 family.</text>
</comment>
<dbReference type="InterPro" id="IPR006059">
    <property type="entry name" value="SBP"/>
</dbReference>
<dbReference type="Gene3D" id="3.40.190.10">
    <property type="entry name" value="Periplasmic binding protein-like II"/>
    <property type="match status" value="1"/>
</dbReference>
<keyword evidence="6" id="KW-1185">Reference proteome</keyword>
<dbReference type="GO" id="GO:0042597">
    <property type="term" value="C:periplasmic space"/>
    <property type="evidence" value="ECO:0007669"/>
    <property type="project" value="UniProtKB-SubCell"/>
</dbReference>
<protein>
    <submittedName>
        <fullName evidence="5">Carbohydrate ABC transporter substrate-binding protein (CUT1 family)</fullName>
    </submittedName>
</protein>
<dbReference type="CDD" id="cd14748">
    <property type="entry name" value="PBP2_UgpB"/>
    <property type="match status" value="1"/>
</dbReference>
<feature type="chain" id="PRO_5016101288" evidence="4">
    <location>
        <begin position="30"/>
        <end position="438"/>
    </location>
</feature>
<feature type="signal peptide" evidence="4">
    <location>
        <begin position="1"/>
        <end position="29"/>
    </location>
</feature>
<evidence type="ECO:0000313" key="5">
    <source>
        <dbReference type="EMBL" id="PXW57175.1"/>
    </source>
</evidence>
<comment type="caution">
    <text evidence="5">The sequence shown here is derived from an EMBL/GenBank/DDBJ whole genome shotgun (WGS) entry which is preliminary data.</text>
</comment>
<evidence type="ECO:0000313" key="6">
    <source>
        <dbReference type="Proteomes" id="UP000248021"/>
    </source>
</evidence>
<dbReference type="PANTHER" id="PTHR43649">
    <property type="entry name" value="ARABINOSE-BINDING PROTEIN-RELATED"/>
    <property type="match status" value="1"/>
</dbReference>
<dbReference type="OrthoDB" id="9805950at2"/>
<dbReference type="Pfam" id="PF01547">
    <property type="entry name" value="SBP_bac_1"/>
    <property type="match status" value="1"/>
</dbReference>
<accession>A0A2V3U358</accession>
<dbReference type="AlphaFoldDB" id="A0A2V3U358"/>
<keyword evidence="3" id="KW-0574">Periplasm</keyword>
<gene>
    <name evidence="5" type="ORF">C7450_107215</name>
</gene>
<organism evidence="5 6">
    <name type="scientific">Chelatococcus asaccharovorans</name>
    <dbReference type="NCBI Taxonomy" id="28210"/>
    <lineage>
        <taxon>Bacteria</taxon>
        <taxon>Pseudomonadati</taxon>
        <taxon>Pseudomonadota</taxon>
        <taxon>Alphaproteobacteria</taxon>
        <taxon>Hyphomicrobiales</taxon>
        <taxon>Chelatococcaceae</taxon>
        <taxon>Chelatococcus</taxon>
    </lineage>
</organism>
<proteinExistence type="inferred from homology"/>
<evidence type="ECO:0000256" key="3">
    <source>
        <dbReference type="ARBA" id="ARBA00022764"/>
    </source>
</evidence>
<dbReference type="RefSeq" id="WP_110375787.1">
    <property type="nucleotide sequence ID" value="NZ_JAHBRY010000001.1"/>
</dbReference>
<name>A0A2V3U358_9HYPH</name>
<dbReference type="PANTHER" id="PTHR43649:SF12">
    <property type="entry name" value="DIACETYLCHITOBIOSE BINDING PROTEIN DASA"/>
    <property type="match status" value="1"/>
</dbReference>
<dbReference type="InterPro" id="IPR050490">
    <property type="entry name" value="Bact_solute-bd_prot1"/>
</dbReference>